<dbReference type="InterPro" id="IPR001828">
    <property type="entry name" value="ANF_lig-bd_rcpt"/>
</dbReference>
<feature type="region of interest" description="Disordered" evidence="23">
    <location>
        <begin position="700"/>
        <end position="729"/>
    </location>
</feature>
<feature type="signal peptide" evidence="25">
    <location>
        <begin position="1"/>
        <end position="28"/>
    </location>
</feature>
<sequence length="1139" mass="127786">MRRCAVRLAVLVGLTVTVITLLLNTVSAEISRGGVSSQQLVPEKKTLNLAGIFPISGTEGWQGGQACLPAAQMAEEDVNAREDLLSGYILHMTWNDSKCEPGLGARVMYDLLYNKPQKLMLIGGCSTVCTTIAEAARMWNLMVLSYGSSSPALSDRKRFPTFFRTHPSATVHNPTRIKLFQLYGWTRIAILQQAEEVFISVWDDRPGKKKTLIRDLKLSVDGWYEDNWFEVNLKEEGVNCTREQMAEAAEGHITTEALMWDQDNSTTVSGMTAGQFEQRLNAKLKSPDRIPDGYQEAPLAYDAIWAIALGKRQTDALWAIGLVKFSTKGDRLARTQFEQLQDGNYVRLGFYDTNTDNFTQIANARWIGNKVPQDRTIVMVTLRTVSLTLFVLMCCLSFLGLAVAVGLLCFNYIYRERRLIRHSHPVGNDMTLVGICLCLLSVVLLGLDGRFVPEHHYHVVCQARTWTLSVGFTLSFGAMFTKIWRVHRFATKAEEKIKVQPRRLYILVGCLLLVDVAFLLTWHIMDPLYRDIESFPLEDPHNTQEDIKFKPLLEHCYCRNLTTWLGILYGFKGLLLIFGLFLAYETRSIKLKEINDSRLVGMSIYNVVVLCLITAPVSMVIGSQQDASFAFVALAIVFCCYISMGLIFFPKIMDVIRNPRERVDPAEEMPSREEEERYRKLLSENDELQRLIAESPAPLVPSTAPLVQSSVPSQQDGLDAKPATTPNASPVPPGISVLGIIAYTKGPRNPATGDFDPSESYLYLTEAAANELQLQGEDEDVDLETVNGSSQVRMKKTQVQLSSVDEGYKAKLSAFVIKDLSSASTKIDWNLMKDRWDHMKKIPFPTVSRKGGIDMLIGLTGDTMSLFLPEETIQGPPGDPVAVKTPLGWTAFGPVSGAEMESIKTLRTHIRSKLKVENQEEIKAMREMTELEVIGVREQKEKILSVEDKEAMKKVEKMKHEGGRYEVNVPWRNDEPNLSGNFGYALSRLRKTEENMKKRKDEAMEKKVRRRTAFSHGQLAFLERRFRVQKYLSVADRAEVADTLTLTETQVKTWYQNRRTKWKRQNQLRLEQLRHHPSMTSQGDKPAGSYHSLLLDIQSAAAAAAAAAAAQGGCLLPTSAAPAVFPALQFLPTSSGHVQ</sequence>
<keyword evidence="11 21" id="KW-0238">DNA-binding</keyword>
<comment type="subcellular location">
    <subcellularLocation>
        <location evidence="1 21 22">Nucleus</location>
    </subcellularLocation>
    <subcellularLocation>
        <location evidence="20">Postsynaptic cell membrane</location>
        <topology evidence="20">Multi-pass membrane protein</topology>
    </subcellularLocation>
</comment>
<keyword evidence="10" id="KW-0175">Coiled coil</keyword>
<keyword evidence="3" id="KW-1003">Cell membrane</keyword>
<dbReference type="GO" id="GO:0038039">
    <property type="term" value="C:G protein-coupled receptor heterodimeric complex"/>
    <property type="evidence" value="ECO:0007669"/>
    <property type="project" value="TreeGrafter"/>
</dbReference>
<feature type="transmembrane region" description="Helical" evidence="24">
    <location>
        <begin position="561"/>
        <end position="584"/>
    </location>
</feature>
<evidence type="ECO:0000256" key="13">
    <source>
        <dbReference type="ARBA" id="ARBA00023155"/>
    </source>
</evidence>
<dbReference type="PRINTS" id="PR01177">
    <property type="entry name" value="GABAB1RECPTR"/>
</dbReference>
<keyword evidence="9" id="KW-0297">G-protein coupled receptor</keyword>
<evidence type="ECO:0000256" key="10">
    <source>
        <dbReference type="ARBA" id="ARBA00023054"/>
    </source>
</evidence>
<evidence type="ECO:0000313" key="29">
    <source>
        <dbReference type="Proteomes" id="UP000440578"/>
    </source>
</evidence>
<dbReference type="Gene3D" id="1.10.10.60">
    <property type="entry name" value="Homeodomain-like"/>
    <property type="match status" value="1"/>
</dbReference>
<evidence type="ECO:0000256" key="22">
    <source>
        <dbReference type="RuleBase" id="RU000682"/>
    </source>
</evidence>
<protein>
    <submittedName>
        <fullName evidence="28">Gamma-aminobutyric acid type B receptor subunit 1</fullName>
    </submittedName>
</protein>
<dbReference type="GO" id="GO:0004965">
    <property type="term" value="F:G protein-coupled GABA receptor activity"/>
    <property type="evidence" value="ECO:0007669"/>
    <property type="project" value="InterPro"/>
</dbReference>
<feature type="domain" description="Homeobox" evidence="26">
    <location>
        <begin position="1005"/>
        <end position="1065"/>
    </location>
</feature>
<evidence type="ECO:0000256" key="1">
    <source>
        <dbReference type="ARBA" id="ARBA00004123"/>
    </source>
</evidence>
<dbReference type="InterPro" id="IPR002455">
    <property type="entry name" value="GPCR3_GABA-B"/>
</dbReference>
<dbReference type="OrthoDB" id="6159439at2759"/>
<evidence type="ECO:0000256" key="17">
    <source>
        <dbReference type="ARBA" id="ARBA00023224"/>
    </source>
</evidence>
<dbReference type="GO" id="GO:0003677">
    <property type="term" value="F:DNA binding"/>
    <property type="evidence" value="ECO:0007669"/>
    <property type="project" value="UniProtKB-UniRule"/>
</dbReference>
<organism evidence="28 29">
    <name type="scientific">Amphibalanus amphitrite</name>
    <name type="common">Striped barnacle</name>
    <name type="synonym">Balanus amphitrite</name>
    <dbReference type="NCBI Taxonomy" id="1232801"/>
    <lineage>
        <taxon>Eukaryota</taxon>
        <taxon>Metazoa</taxon>
        <taxon>Ecdysozoa</taxon>
        <taxon>Arthropoda</taxon>
        <taxon>Crustacea</taxon>
        <taxon>Multicrustacea</taxon>
        <taxon>Cirripedia</taxon>
        <taxon>Thoracica</taxon>
        <taxon>Thoracicalcarea</taxon>
        <taxon>Balanomorpha</taxon>
        <taxon>Balanoidea</taxon>
        <taxon>Balanidae</taxon>
        <taxon>Amphibalaninae</taxon>
        <taxon>Amphibalanus</taxon>
    </lineage>
</organism>
<dbReference type="GO" id="GO:0007214">
    <property type="term" value="P:gamma-aminobutyric acid signaling pathway"/>
    <property type="evidence" value="ECO:0007669"/>
    <property type="project" value="TreeGrafter"/>
</dbReference>
<dbReference type="AlphaFoldDB" id="A0A6A4XB30"/>
<dbReference type="GO" id="GO:0045211">
    <property type="term" value="C:postsynaptic membrane"/>
    <property type="evidence" value="ECO:0007669"/>
    <property type="project" value="UniProtKB-SubCell"/>
</dbReference>
<dbReference type="EMBL" id="VIIS01000229">
    <property type="protein sequence ID" value="KAF0311572.1"/>
    <property type="molecule type" value="Genomic_DNA"/>
</dbReference>
<keyword evidence="16" id="KW-0325">Glycoprotein</keyword>
<evidence type="ECO:0000256" key="9">
    <source>
        <dbReference type="ARBA" id="ARBA00023040"/>
    </source>
</evidence>
<evidence type="ECO:0000256" key="3">
    <source>
        <dbReference type="ARBA" id="ARBA00022475"/>
    </source>
</evidence>
<feature type="compositionally biased region" description="Polar residues" evidence="23">
    <location>
        <begin position="705"/>
        <end position="716"/>
    </location>
</feature>
<dbReference type="SUPFAM" id="SSF53822">
    <property type="entry name" value="Periplasmic binding protein-like I"/>
    <property type="match status" value="1"/>
</dbReference>
<feature type="transmembrane region" description="Helical" evidence="24">
    <location>
        <begin position="627"/>
        <end position="649"/>
    </location>
</feature>
<dbReference type="CDD" id="cd00086">
    <property type="entry name" value="homeodomain"/>
    <property type="match status" value="1"/>
</dbReference>
<evidence type="ECO:0000256" key="15">
    <source>
        <dbReference type="ARBA" id="ARBA00023170"/>
    </source>
</evidence>
<evidence type="ECO:0000256" key="8">
    <source>
        <dbReference type="ARBA" id="ARBA00023018"/>
    </source>
</evidence>
<keyword evidence="13 21" id="KW-0371">Homeobox</keyword>
<feature type="transmembrane region" description="Helical" evidence="24">
    <location>
        <begin position="604"/>
        <end position="621"/>
    </location>
</feature>
<dbReference type="Pfam" id="PF01094">
    <property type="entry name" value="ANF_receptor"/>
    <property type="match status" value="1"/>
</dbReference>
<evidence type="ECO:0000256" key="2">
    <source>
        <dbReference type="ARBA" id="ARBA00008991"/>
    </source>
</evidence>
<feature type="chain" id="PRO_5025662974" evidence="25">
    <location>
        <begin position="29"/>
        <end position="1139"/>
    </location>
</feature>
<keyword evidence="8" id="KW-0770">Synapse</keyword>
<evidence type="ECO:0000256" key="18">
    <source>
        <dbReference type="ARBA" id="ARBA00023242"/>
    </source>
</evidence>
<dbReference type="PROSITE" id="PS50071">
    <property type="entry name" value="HOMEOBOX_2"/>
    <property type="match status" value="1"/>
</dbReference>
<dbReference type="FunFam" id="3.40.50.2300:FF:000072">
    <property type="entry name" value="Gamma-aminobutyric acid type B receptor subunit 2"/>
    <property type="match status" value="1"/>
</dbReference>
<evidence type="ECO:0000256" key="7">
    <source>
        <dbReference type="ARBA" id="ARBA00022989"/>
    </source>
</evidence>
<evidence type="ECO:0000259" key="27">
    <source>
        <dbReference type="PROSITE" id="PS50259"/>
    </source>
</evidence>
<feature type="transmembrane region" description="Helical" evidence="24">
    <location>
        <begin position="466"/>
        <end position="484"/>
    </location>
</feature>
<evidence type="ECO:0000256" key="24">
    <source>
        <dbReference type="SAM" id="Phobius"/>
    </source>
</evidence>
<keyword evidence="12 24" id="KW-0472">Membrane</keyword>
<evidence type="ECO:0000256" key="16">
    <source>
        <dbReference type="ARBA" id="ARBA00023180"/>
    </source>
</evidence>
<keyword evidence="17" id="KW-0807">Transducer</keyword>
<dbReference type="PANTHER" id="PTHR10519">
    <property type="entry name" value="GABA-B RECEPTOR"/>
    <property type="match status" value="1"/>
</dbReference>
<dbReference type="Proteomes" id="UP000440578">
    <property type="component" value="Unassembled WGS sequence"/>
</dbReference>
<dbReference type="InterPro" id="IPR009057">
    <property type="entry name" value="Homeodomain-like_sf"/>
</dbReference>
<dbReference type="InterPro" id="IPR017978">
    <property type="entry name" value="GPCR_3_C"/>
</dbReference>
<evidence type="ECO:0000256" key="5">
    <source>
        <dbReference type="ARBA" id="ARBA00022692"/>
    </source>
</evidence>
<dbReference type="Pfam" id="PF00003">
    <property type="entry name" value="7tm_3"/>
    <property type="match status" value="1"/>
</dbReference>
<keyword evidence="14" id="KW-1015">Disulfide bond</keyword>
<dbReference type="CDD" id="cd06366">
    <property type="entry name" value="PBP1_GABAb_receptor"/>
    <property type="match status" value="1"/>
</dbReference>
<keyword evidence="7 24" id="KW-1133">Transmembrane helix</keyword>
<feature type="transmembrane region" description="Helical" evidence="24">
    <location>
        <begin position="389"/>
        <end position="414"/>
    </location>
</feature>
<feature type="domain" description="G-protein coupled receptors family 3 profile" evidence="27">
    <location>
        <begin position="396"/>
        <end position="671"/>
    </location>
</feature>
<dbReference type="SMART" id="SM00389">
    <property type="entry name" value="HOX"/>
    <property type="match status" value="1"/>
</dbReference>
<keyword evidence="29" id="KW-1185">Reference proteome</keyword>
<keyword evidence="5 24" id="KW-0812">Transmembrane</keyword>
<evidence type="ECO:0000256" key="23">
    <source>
        <dbReference type="SAM" id="MobiDB-lite"/>
    </source>
</evidence>
<proteinExistence type="inferred from homology"/>
<dbReference type="InterPro" id="IPR017970">
    <property type="entry name" value="Homeobox_CS"/>
</dbReference>
<comment type="similarity">
    <text evidence="2">Belongs to the G-protein coupled receptor 3 family. GABA-B receptor subfamily.</text>
</comment>
<comment type="caution">
    <text evidence="28">The sequence shown here is derived from an EMBL/GenBank/DDBJ whole genome shotgun (WGS) entry which is preliminary data.</text>
</comment>
<evidence type="ECO:0000259" key="26">
    <source>
        <dbReference type="PROSITE" id="PS50071"/>
    </source>
</evidence>
<keyword evidence="19" id="KW-0628">Postsynaptic cell membrane</keyword>
<dbReference type="InterPro" id="IPR001356">
    <property type="entry name" value="HD"/>
</dbReference>
<evidence type="ECO:0000256" key="14">
    <source>
        <dbReference type="ARBA" id="ARBA00023157"/>
    </source>
</evidence>
<feature type="transmembrane region" description="Helical" evidence="24">
    <location>
        <begin position="426"/>
        <end position="446"/>
    </location>
</feature>
<dbReference type="PROSITE" id="PS00027">
    <property type="entry name" value="HOMEOBOX_1"/>
    <property type="match status" value="1"/>
</dbReference>
<dbReference type="PANTHER" id="PTHR10519:SF77">
    <property type="entry name" value="GAMMA-AMINOBUTYRIC ACID TYPE B RECEPTOR SUBUNIT 1"/>
    <property type="match status" value="1"/>
</dbReference>
<keyword evidence="4" id="KW-0597">Phosphoprotein</keyword>
<evidence type="ECO:0000256" key="20">
    <source>
        <dbReference type="ARBA" id="ARBA00034104"/>
    </source>
</evidence>
<dbReference type="InterPro" id="IPR028082">
    <property type="entry name" value="Peripla_BP_I"/>
</dbReference>
<evidence type="ECO:0000256" key="4">
    <source>
        <dbReference type="ARBA" id="ARBA00022553"/>
    </source>
</evidence>
<dbReference type="Gene3D" id="3.40.50.2300">
    <property type="match status" value="3"/>
</dbReference>
<keyword evidence="15 28" id="KW-0675">Receptor</keyword>
<reference evidence="28 29" key="1">
    <citation type="submission" date="2019-07" db="EMBL/GenBank/DDBJ databases">
        <title>Draft genome assembly of a fouling barnacle, Amphibalanus amphitrite (Darwin, 1854): The first reference genome for Thecostraca.</title>
        <authorList>
            <person name="Kim W."/>
        </authorList>
    </citation>
    <scope>NUCLEOTIDE SEQUENCE [LARGE SCALE GENOMIC DNA]</scope>
    <source>
        <strain evidence="28">SNU_AA5</strain>
        <tissue evidence="28">Soma without cirri and trophi</tissue>
    </source>
</reference>
<evidence type="ECO:0000256" key="21">
    <source>
        <dbReference type="PROSITE-ProRule" id="PRU00108"/>
    </source>
</evidence>
<dbReference type="SUPFAM" id="SSF46689">
    <property type="entry name" value="Homeodomain-like"/>
    <property type="match status" value="1"/>
</dbReference>
<dbReference type="Pfam" id="PF00046">
    <property type="entry name" value="Homeodomain"/>
    <property type="match status" value="1"/>
</dbReference>
<dbReference type="GO" id="GO:0000981">
    <property type="term" value="F:DNA-binding transcription factor activity, RNA polymerase II-specific"/>
    <property type="evidence" value="ECO:0007669"/>
    <property type="project" value="InterPro"/>
</dbReference>
<accession>A0A6A4XB30</accession>
<dbReference type="GO" id="GO:0005634">
    <property type="term" value="C:nucleus"/>
    <property type="evidence" value="ECO:0007669"/>
    <property type="project" value="UniProtKB-SubCell"/>
</dbReference>
<name>A0A6A4XB30_AMPAM</name>
<evidence type="ECO:0000256" key="12">
    <source>
        <dbReference type="ARBA" id="ARBA00023136"/>
    </source>
</evidence>
<gene>
    <name evidence="28" type="primary">GABBR1_0</name>
    <name evidence="28" type="ORF">FJT64_017636</name>
</gene>
<evidence type="ECO:0000256" key="6">
    <source>
        <dbReference type="ARBA" id="ARBA00022729"/>
    </source>
</evidence>
<keyword evidence="6 25" id="KW-0732">Signal</keyword>
<keyword evidence="18 21" id="KW-0539">Nucleus</keyword>
<evidence type="ECO:0000313" key="28">
    <source>
        <dbReference type="EMBL" id="KAF0311572.1"/>
    </source>
</evidence>
<dbReference type="PRINTS" id="PR01176">
    <property type="entry name" value="GABABRECEPTR"/>
</dbReference>
<feature type="DNA-binding region" description="Homeobox" evidence="21">
    <location>
        <begin position="1007"/>
        <end position="1066"/>
    </location>
</feature>
<feature type="transmembrane region" description="Helical" evidence="24">
    <location>
        <begin position="504"/>
        <end position="525"/>
    </location>
</feature>
<evidence type="ECO:0000256" key="19">
    <source>
        <dbReference type="ARBA" id="ARBA00023257"/>
    </source>
</evidence>
<dbReference type="PROSITE" id="PS50259">
    <property type="entry name" value="G_PROTEIN_RECEP_F3_4"/>
    <property type="match status" value="1"/>
</dbReference>
<evidence type="ECO:0000256" key="11">
    <source>
        <dbReference type="ARBA" id="ARBA00023125"/>
    </source>
</evidence>
<evidence type="ECO:0000256" key="25">
    <source>
        <dbReference type="SAM" id="SignalP"/>
    </source>
</evidence>